<sequence>MGPTTPNRPLSTWPKPSFSCSDKRRRLPWQTVRRRIMLSNCFHQNTSTSGKWRSGGWLTCVLTSKVAVLSPNALQGAVLLSHLPDTPQIRLWFHTTSPSFFSLSLSSTLSPDTTPRRADNFLRTLINLHYTGLNCLNIVPTHLQTSTSP</sequence>
<protein>
    <submittedName>
        <fullName evidence="1">Uncharacterized protein</fullName>
    </submittedName>
</protein>
<dbReference type="Proteomes" id="UP001302602">
    <property type="component" value="Unassembled WGS sequence"/>
</dbReference>
<dbReference type="EMBL" id="MU853223">
    <property type="protein sequence ID" value="KAK4128165.1"/>
    <property type="molecule type" value="Genomic_DNA"/>
</dbReference>
<name>A0AAN6Z734_9PEZI</name>
<gene>
    <name evidence="1" type="ORF">N657DRAFT_6089</name>
</gene>
<dbReference type="RefSeq" id="XP_062651936.1">
    <property type="nucleotide sequence ID" value="XM_062790284.1"/>
</dbReference>
<keyword evidence="2" id="KW-1185">Reference proteome</keyword>
<dbReference type="GeneID" id="87827054"/>
<comment type="caution">
    <text evidence="1">The sequence shown here is derived from an EMBL/GenBank/DDBJ whole genome shotgun (WGS) entry which is preliminary data.</text>
</comment>
<evidence type="ECO:0000313" key="2">
    <source>
        <dbReference type="Proteomes" id="UP001302602"/>
    </source>
</evidence>
<dbReference type="AlphaFoldDB" id="A0AAN6Z734"/>
<reference evidence="1" key="1">
    <citation type="journal article" date="2023" name="Mol. Phylogenet. Evol.">
        <title>Genome-scale phylogeny and comparative genomics of the fungal order Sordariales.</title>
        <authorList>
            <person name="Hensen N."/>
            <person name="Bonometti L."/>
            <person name="Westerberg I."/>
            <person name="Brannstrom I.O."/>
            <person name="Guillou S."/>
            <person name="Cros-Aarteil S."/>
            <person name="Calhoun S."/>
            <person name="Haridas S."/>
            <person name="Kuo A."/>
            <person name="Mondo S."/>
            <person name="Pangilinan J."/>
            <person name="Riley R."/>
            <person name="LaButti K."/>
            <person name="Andreopoulos B."/>
            <person name="Lipzen A."/>
            <person name="Chen C."/>
            <person name="Yan M."/>
            <person name="Daum C."/>
            <person name="Ng V."/>
            <person name="Clum A."/>
            <person name="Steindorff A."/>
            <person name="Ohm R.A."/>
            <person name="Martin F."/>
            <person name="Silar P."/>
            <person name="Natvig D.O."/>
            <person name="Lalanne C."/>
            <person name="Gautier V."/>
            <person name="Ament-Velasquez S.L."/>
            <person name="Kruys A."/>
            <person name="Hutchinson M.I."/>
            <person name="Powell A.J."/>
            <person name="Barry K."/>
            <person name="Miller A.N."/>
            <person name="Grigoriev I.V."/>
            <person name="Debuchy R."/>
            <person name="Gladieux P."/>
            <person name="Hiltunen Thoren M."/>
            <person name="Johannesson H."/>
        </authorList>
    </citation>
    <scope>NUCLEOTIDE SEQUENCE</scope>
    <source>
        <strain evidence="1">CBS 731.68</strain>
    </source>
</reference>
<reference evidence="1" key="2">
    <citation type="submission" date="2023-05" db="EMBL/GenBank/DDBJ databases">
        <authorList>
            <consortium name="Lawrence Berkeley National Laboratory"/>
            <person name="Steindorff A."/>
            <person name="Hensen N."/>
            <person name="Bonometti L."/>
            <person name="Westerberg I."/>
            <person name="Brannstrom I.O."/>
            <person name="Guillou S."/>
            <person name="Cros-Aarteil S."/>
            <person name="Calhoun S."/>
            <person name="Haridas S."/>
            <person name="Kuo A."/>
            <person name="Mondo S."/>
            <person name="Pangilinan J."/>
            <person name="Riley R."/>
            <person name="Labutti K."/>
            <person name="Andreopoulos B."/>
            <person name="Lipzen A."/>
            <person name="Chen C."/>
            <person name="Yanf M."/>
            <person name="Daum C."/>
            <person name="Ng V."/>
            <person name="Clum A."/>
            <person name="Ohm R."/>
            <person name="Martin F."/>
            <person name="Silar P."/>
            <person name="Natvig D."/>
            <person name="Lalanne C."/>
            <person name="Gautier V."/>
            <person name="Ament-Velasquez S.L."/>
            <person name="Kruys A."/>
            <person name="Hutchinson M.I."/>
            <person name="Powell A.J."/>
            <person name="Barry K."/>
            <person name="Miller A.N."/>
            <person name="Grigoriev I.V."/>
            <person name="Debuchy R."/>
            <person name="Gladieux P."/>
            <person name="Thoren M.H."/>
            <person name="Johannesson H."/>
        </authorList>
    </citation>
    <scope>NUCLEOTIDE SEQUENCE</scope>
    <source>
        <strain evidence="1">CBS 731.68</strain>
    </source>
</reference>
<proteinExistence type="predicted"/>
<organism evidence="1 2">
    <name type="scientific">Parathielavia appendiculata</name>
    <dbReference type="NCBI Taxonomy" id="2587402"/>
    <lineage>
        <taxon>Eukaryota</taxon>
        <taxon>Fungi</taxon>
        <taxon>Dikarya</taxon>
        <taxon>Ascomycota</taxon>
        <taxon>Pezizomycotina</taxon>
        <taxon>Sordariomycetes</taxon>
        <taxon>Sordariomycetidae</taxon>
        <taxon>Sordariales</taxon>
        <taxon>Chaetomiaceae</taxon>
        <taxon>Parathielavia</taxon>
    </lineage>
</organism>
<evidence type="ECO:0000313" key="1">
    <source>
        <dbReference type="EMBL" id="KAK4128165.1"/>
    </source>
</evidence>
<accession>A0AAN6Z734</accession>